<feature type="transmembrane region" description="Helical" evidence="1">
    <location>
        <begin position="43"/>
        <end position="61"/>
    </location>
</feature>
<protein>
    <submittedName>
        <fullName evidence="2">Uncharacterized protein</fullName>
    </submittedName>
</protein>
<keyword evidence="1" id="KW-0812">Transmembrane</keyword>
<evidence type="ECO:0000313" key="2">
    <source>
        <dbReference type="EMBL" id="SDC81391.1"/>
    </source>
</evidence>
<keyword evidence="1" id="KW-0472">Membrane</keyword>
<keyword evidence="3" id="KW-1185">Reference proteome</keyword>
<gene>
    <name evidence="2" type="ORF">SAMN04487779_1002448</name>
</gene>
<sequence length="65" mass="7065">MARLLWGIGTLLVLVGVLAHLFGWDALLWIPEAALDALRADPRTYGVILLGAVLMLVARVISRRG</sequence>
<evidence type="ECO:0000256" key="1">
    <source>
        <dbReference type="SAM" id="Phobius"/>
    </source>
</evidence>
<dbReference type="STRING" id="938405.SAMN02927895_02175"/>
<accession>A0A1G6PN41</accession>
<dbReference type="Proteomes" id="UP000198925">
    <property type="component" value="Unassembled WGS sequence"/>
</dbReference>
<name>A0A1G6PN41_9PROT</name>
<dbReference type="AlphaFoldDB" id="A0A1G6PN41"/>
<dbReference type="OrthoDB" id="7284075at2"/>
<reference evidence="2 3" key="1">
    <citation type="submission" date="2016-10" db="EMBL/GenBank/DDBJ databases">
        <authorList>
            <person name="de Groot N.N."/>
        </authorList>
    </citation>
    <scope>NUCLEOTIDE SEQUENCE [LARGE SCALE GENOMIC DNA]</scope>
    <source>
        <strain evidence="2 3">CPCC 100156</strain>
    </source>
</reference>
<dbReference type="RefSeq" id="WP_090563398.1">
    <property type="nucleotide sequence ID" value="NZ_FMXZ01000004.1"/>
</dbReference>
<organism evidence="2 3">
    <name type="scientific">Belnapia rosea</name>
    <dbReference type="NCBI Taxonomy" id="938405"/>
    <lineage>
        <taxon>Bacteria</taxon>
        <taxon>Pseudomonadati</taxon>
        <taxon>Pseudomonadota</taxon>
        <taxon>Alphaproteobacteria</taxon>
        <taxon>Acetobacterales</taxon>
        <taxon>Roseomonadaceae</taxon>
        <taxon>Belnapia</taxon>
    </lineage>
</organism>
<keyword evidence="1" id="KW-1133">Transmembrane helix</keyword>
<evidence type="ECO:0000313" key="3">
    <source>
        <dbReference type="Proteomes" id="UP000198925"/>
    </source>
</evidence>
<proteinExistence type="predicted"/>
<dbReference type="EMBL" id="FMZX01000002">
    <property type="protein sequence ID" value="SDC81391.1"/>
    <property type="molecule type" value="Genomic_DNA"/>
</dbReference>